<comment type="caution">
    <text evidence="14">The sequence shown here is derived from an EMBL/GenBank/DDBJ whole genome shotgun (WGS) entry which is preliminary data.</text>
</comment>
<evidence type="ECO:0000259" key="13">
    <source>
        <dbReference type="PROSITE" id="PS51900"/>
    </source>
</evidence>
<keyword evidence="6" id="KW-0159">Chromosome partition</keyword>
<reference evidence="15" key="1">
    <citation type="submission" date="2018-11" db="EMBL/GenBank/DDBJ databases">
        <title>Genome sequencing of a novel mesophilic and cellulolytic organism within the genus Hungateiclostridium.</title>
        <authorList>
            <person name="Rettenmaier R."/>
            <person name="Liebl W."/>
            <person name="Zverlov V."/>
        </authorList>
    </citation>
    <scope>NUCLEOTIDE SEQUENCE [LARGE SCALE GENOMIC DNA]</scope>
    <source>
        <strain evidence="15">N2K1</strain>
    </source>
</reference>
<comment type="function">
    <text evidence="1">Site-specific tyrosine recombinase, which acts by catalyzing the cutting and rejoining of the recombining DNA molecules.</text>
</comment>
<dbReference type="Gene3D" id="1.10.443.10">
    <property type="entry name" value="Intergrase catalytic core"/>
    <property type="match status" value="1"/>
</dbReference>
<gene>
    <name evidence="14" type="ORF">EFD62_12965</name>
</gene>
<evidence type="ECO:0000256" key="3">
    <source>
        <dbReference type="ARBA" id="ARBA00008857"/>
    </source>
</evidence>
<evidence type="ECO:0000256" key="11">
    <source>
        <dbReference type="PROSITE-ProRule" id="PRU01248"/>
    </source>
</evidence>
<evidence type="ECO:0000256" key="4">
    <source>
        <dbReference type="ARBA" id="ARBA00022490"/>
    </source>
</evidence>
<keyword evidence="9" id="KW-0233">DNA recombination</keyword>
<dbReference type="Pfam" id="PF02899">
    <property type="entry name" value="Phage_int_SAM_1"/>
    <property type="match status" value="1"/>
</dbReference>
<evidence type="ECO:0000313" key="14">
    <source>
        <dbReference type="EMBL" id="RXE58343.1"/>
    </source>
</evidence>
<feature type="domain" description="Core-binding (CB)" evidence="13">
    <location>
        <begin position="7"/>
        <end position="112"/>
    </location>
</feature>
<feature type="domain" description="Tyr recombinase" evidence="12">
    <location>
        <begin position="134"/>
        <end position="313"/>
    </location>
</feature>
<organism evidence="14 15">
    <name type="scientific">Acetivibrio mesophilus</name>
    <dbReference type="NCBI Taxonomy" id="2487273"/>
    <lineage>
        <taxon>Bacteria</taxon>
        <taxon>Bacillati</taxon>
        <taxon>Bacillota</taxon>
        <taxon>Clostridia</taxon>
        <taxon>Eubacteriales</taxon>
        <taxon>Oscillospiraceae</taxon>
        <taxon>Acetivibrio</taxon>
    </lineage>
</organism>
<evidence type="ECO:0000256" key="1">
    <source>
        <dbReference type="ARBA" id="ARBA00003283"/>
    </source>
</evidence>
<dbReference type="Proteomes" id="UP000289166">
    <property type="component" value="Unassembled WGS sequence"/>
</dbReference>
<dbReference type="InterPro" id="IPR044068">
    <property type="entry name" value="CB"/>
</dbReference>
<evidence type="ECO:0000256" key="5">
    <source>
        <dbReference type="ARBA" id="ARBA00022618"/>
    </source>
</evidence>
<evidence type="ECO:0000256" key="2">
    <source>
        <dbReference type="ARBA" id="ARBA00004496"/>
    </source>
</evidence>
<dbReference type="GO" id="GO:0007059">
    <property type="term" value="P:chromosome segregation"/>
    <property type="evidence" value="ECO:0007669"/>
    <property type="project" value="UniProtKB-KW"/>
</dbReference>
<dbReference type="Pfam" id="PF00589">
    <property type="entry name" value="Phage_integrase"/>
    <property type="match status" value="1"/>
</dbReference>
<keyword evidence="7" id="KW-0229">DNA integration</keyword>
<accession>A0A4Q0I2B3</accession>
<comment type="similarity">
    <text evidence="3">Belongs to the 'phage' integrase family.</text>
</comment>
<dbReference type="InterPro" id="IPR004107">
    <property type="entry name" value="Integrase_SAM-like_N"/>
</dbReference>
<dbReference type="Gene3D" id="1.10.150.130">
    <property type="match status" value="1"/>
</dbReference>
<dbReference type="PANTHER" id="PTHR30349:SF77">
    <property type="entry name" value="TYROSINE RECOMBINASE XERC"/>
    <property type="match status" value="1"/>
</dbReference>
<dbReference type="AlphaFoldDB" id="A0A4Q0I2B3"/>
<evidence type="ECO:0000313" key="15">
    <source>
        <dbReference type="Proteomes" id="UP000289166"/>
    </source>
</evidence>
<dbReference type="RefSeq" id="WP_128706246.1">
    <property type="nucleotide sequence ID" value="NZ_RLII01000020.1"/>
</dbReference>
<dbReference type="SUPFAM" id="SSF56349">
    <property type="entry name" value="DNA breaking-rejoining enzymes"/>
    <property type="match status" value="1"/>
</dbReference>
<comment type="subcellular location">
    <subcellularLocation>
        <location evidence="2">Cytoplasm</location>
    </subcellularLocation>
</comment>
<dbReference type="GO" id="GO:0005737">
    <property type="term" value="C:cytoplasm"/>
    <property type="evidence" value="ECO:0007669"/>
    <property type="project" value="UniProtKB-SubCell"/>
</dbReference>
<dbReference type="InterPro" id="IPR013762">
    <property type="entry name" value="Integrase-like_cat_sf"/>
</dbReference>
<protein>
    <submittedName>
        <fullName evidence="14">Tyrosine recombinase XerC</fullName>
    </submittedName>
</protein>
<dbReference type="EMBL" id="RLII01000020">
    <property type="protein sequence ID" value="RXE58343.1"/>
    <property type="molecule type" value="Genomic_DNA"/>
</dbReference>
<evidence type="ECO:0000259" key="12">
    <source>
        <dbReference type="PROSITE" id="PS51898"/>
    </source>
</evidence>
<dbReference type="GO" id="GO:0006310">
    <property type="term" value="P:DNA recombination"/>
    <property type="evidence" value="ECO:0007669"/>
    <property type="project" value="UniProtKB-KW"/>
</dbReference>
<keyword evidence="15" id="KW-1185">Reference proteome</keyword>
<dbReference type="GO" id="GO:0051301">
    <property type="term" value="P:cell division"/>
    <property type="evidence" value="ECO:0007669"/>
    <property type="project" value="UniProtKB-KW"/>
</dbReference>
<evidence type="ECO:0000256" key="7">
    <source>
        <dbReference type="ARBA" id="ARBA00022908"/>
    </source>
</evidence>
<keyword evidence="10" id="KW-0131">Cell cycle</keyword>
<sequence>MNEAYYDEAPIVIKDFLSYMETIRGKSKNTIHEYYYDLRLFFRFMKIHMGLEDGKKDFDSIDIKDIDIEIIKEITLSDIYSFMSFLSRERDNSSSSRARKVASIRSFFNYLTNKAKLLEQNPAAELESPKIMKRLPKYLNIEESKKLLGSIDGEHKERDFAIITLFLNCGLRLSELVNINLKNIKNDVLTVVGKGDKERTIYLNAACIKAIKAYLEVRPVDGVKDKNALFLSARKQRISNKTVQHIVKKYIKAAGLDPERYSTHKLRHTAATLMYKHGNVDIRALQEILGHESIATTEIYTHVDNQRLKNAVESNPLSSYVDEPNDENES</sequence>
<dbReference type="PROSITE" id="PS51898">
    <property type="entry name" value="TYR_RECOMBINASE"/>
    <property type="match status" value="1"/>
</dbReference>
<dbReference type="InterPro" id="IPR010998">
    <property type="entry name" value="Integrase_recombinase_N"/>
</dbReference>
<dbReference type="InterPro" id="IPR011010">
    <property type="entry name" value="DNA_brk_join_enz"/>
</dbReference>
<keyword evidence="4" id="KW-0963">Cytoplasm</keyword>
<dbReference type="InterPro" id="IPR050090">
    <property type="entry name" value="Tyrosine_recombinase_XerCD"/>
</dbReference>
<dbReference type="GO" id="GO:0003677">
    <property type="term" value="F:DNA binding"/>
    <property type="evidence" value="ECO:0007669"/>
    <property type="project" value="UniProtKB-UniRule"/>
</dbReference>
<proteinExistence type="inferred from homology"/>
<dbReference type="OrthoDB" id="283809at2"/>
<evidence type="ECO:0000256" key="10">
    <source>
        <dbReference type="ARBA" id="ARBA00023306"/>
    </source>
</evidence>
<dbReference type="PANTHER" id="PTHR30349">
    <property type="entry name" value="PHAGE INTEGRASE-RELATED"/>
    <property type="match status" value="1"/>
</dbReference>
<dbReference type="InterPro" id="IPR002104">
    <property type="entry name" value="Integrase_catalytic"/>
</dbReference>
<evidence type="ECO:0000256" key="8">
    <source>
        <dbReference type="ARBA" id="ARBA00023125"/>
    </source>
</evidence>
<dbReference type="PROSITE" id="PS51900">
    <property type="entry name" value="CB"/>
    <property type="match status" value="1"/>
</dbReference>
<name>A0A4Q0I2B3_9FIRM</name>
<evidence type="ECO:0000256" key="6">
    <source>
        <dbReference type="ARBA" id="ARBA00022829"/>
    </source>
</evidence>
<evidence type="ECO:0000256" key="9">
    <source>
        <dbReference type="ARBA" id="ARBA00023172"/>
    </source>
</evidence>
<keyword evidence="5" id="KW-0132">Cell division</keyword>
<dbReference type="GO" id="GO:0015074">
    <property type="term" value="P:DNA integration"/>
    <property type="evidence" value="ECO:0007669"/>
    <property type="project" value="UniProtKB-KW"/>
</dbReference>
<keyword evidence="8 11" id="KW-0238">DNA-binding</keyword>